<dbReference type="Proteomes" id="UP000186308">
    <property type="component" value="Unassembled WGS sequence"/>
</dbReference>
<evidence type="ECO:0000256" key="5">
    <source>
        <dbReference type="HAMAP-Rule" id="MF_01334"/>
    </source>
</evidence>
<feature type="region of interest" description="Disordered" evidence="6">
    <location>
        <begin position="195"/>
        <end position="236"/>
    </location>
</feature>
<dbReference type="GO" id="GO:0006412">
    <property type="term" value="P:translation"/>
    <property type="evidence" value="ECO:0007669"/>
    <property type="project" value="UniProtKB-UniRule"/>
</dbReference>
<evidence type="ECO:0000256" key="1">
    <source>
        <dbReference type="ARBA" id="ARBA00022730"/>
    </source>
</evidence>
<dbReference type="InterPro" id="IPR001021">
    <property type="entry name" value="Ribosomal_bL25_long"/>
</dbReference>
<dbReference type="EMBL" id="FTNE01000022">
    <property type="protein sequence ID" value="SIR26767.1"/>
    <property type="molecule type" value="Genomic_DNA"/>
</dbReference>
<comment type="subunit">
    <text evidence="5">Part of the 50S ribosomal subunit; part of the 5S rRNA/L5/L18/L25 subcomplex. Contacts the 5S rRNA. Binds to the 5S rRNA independently of L5 and L18.</text>
</comment>
<dbReference type="NCBIfam" id="TIGR00731">
    <property type="entry name" value="bL25_bact_ctc"/>
    <property type="match status" value="1"/>
</dbReference>
<dbReference type="Pfam" id="PF01386">
    <property type="entry name" value="Ribosomal_L25p"/>
    <property type="match status" value="1"/>
</dbReference>
<dbReference type="GO" id="GO:0022625">
    <property type="term" value="C:cytosolic large ribosomal subunit"/>
    <property type="evidence" value="ECO:0007669"/>
    <property type="project" value="TreeGrafter"/>
</dbReference>
<dbReference type="InterPro" id="IPR011035">
    <property type="entry name" value="Ribosomal_bL25/Gln-tRNA_synth"/>
</dbReference>
<evidence type="ECO:0000259" key="7">
    <source>
        <dbReference type="Pfam" id="PF01386"/>
    </source>
</evidence>
<feature type="domain" description="Large ribosomal subunit protein bL25 beta" evidence="8">
    <location>
        <begin position="103"/>
        <end position="187"/>
    </location>
</feature>
<evidence type="ECO:0000259" key="8">
    <source>
        <dbReference type="Pfam" id="PF14693"/>
    </source>
</evidence>
<dbReference type="Pfam" id="PF14693">
    <property type="entry name" value="Ribosomal_TL5_C"/>
    <property type="match status" value="1"/>
</dbReference>
<keyword evidence="2 5" id="KW-0694">RNA-binding</keyword>
<evidence type="ECO:0000256" key="6">
    <source>
        <dbReference type="SAM" id="MobiDB-lite"/>
    </source>
</evidence>
<dbReference type="RefSeq" id="WP_029312855.1">
    <property type="nucleotide sequence ID" value="NZ_DAOMCH010000008.1"/>
</dbReference>
<feature type="domain" description="Large ribosomal subunit protein bL25 L25" evidence="7">
    <location>
        <begin position="7"/>
        <end position="94"/>
    </location>
</feature>
<dbReference type="InterPro" id="IPR029751">
    <property type="entry name" value="Ribosomal_L25_dom"/>
</dbReference>
<accession>A0A8G2CMM2</accession>
<evidence type="ECO:0000256" key="3">
    <source>
        <dbReference type="ARBA" id="ARBA00022980"/>
    </source>
</evidence>
<dbReference type="GO" id="GO:0003735">
    <property type="term" value="F:structural constituent of ribosome"/>
    <property type="evidence" value="ECO:0007669"/>
    <property type="project" value="InterPro"/>
</dbReference>
<comment type="similarity">
    <text evidence="5">Belongs to the bacterial ribosomal protein bL25 family. CTC subfamily.</text>
</comment>
<keyword evidence="1 5" id="KW-0699">rRNA-binding</keyword>
<dbReference type="AlphaFoldDB" id="A0A8G2CMM2"/>
<dbReference type="GO" id="GO:0008097">
    <property type="term" value="F:5S rRNA binding"/>
    <property type="evidence" value="ECO:0007669"/>
    <property type="project" value="InterPro"/>
</dbReference>
<dbReference type="InterPro" id="IPR037121">
    <property type="entry name" value="Ribosomal_bL25_C"/>
</dbReference>
<name>A0A8G2CMM2_ACIRU</name>
<proteinExistence type="inferred from homology"/>
<dbReference type="PANTHER" id="PTHR33284">
    <property type="entry name" value="RIBOSOMAL PROTEIN L25/GLN-TRNA SYNTHETASE, ANTI-CODON-BINDING DOMAIN-CONTAINING PROTEIN"/>
    <property type="match status" value="1"/>
</dbReference>
<protein>
    <recommendedName>
        <fullName evidence="5">Large ribosomal subunit protein bL25</fullName>
    </recommendedName>
    <alternativeName>
        <fullName evidence="5">General stress protein CTC</fullName>
    </alternativeName>
</protein>
<dbReference type="CDD" id="cd00495">
    <property type="entry name" value="Ribosomal_L25_TL5_CTC"/>
    <property type="match status" value="1"/>
</dbReference>
<evidence type="ECO:0000256" key="2">
    <source>
        <dbReference type="ARBA" id="ARBA00022884"/>
    </source>
</evidence>
<dbReference type="InterPro" id="IPR020057">
    <property type="entry name" value="Ribosomal_bL25_b-dom"/>
</dbReference>
<keyword evidence="3 5" id="KW-0689">Ribosomal protein</keyword>
<comment type="caution">
    <text evidence="9">The sequence shown here is derived from an EMBL/GenBank/DDBJ whole genome shotgun (WGS) entry which is preliminary data.</text>
</comment>
<dbReference type="HAMAP" id="MF_01334">
    <property type="entry name" value="Ribosomal_bL25_CTC"/>
    <property type="match status" value="1"/>
</dbReference>
<dbReference type="SUPFAM" id="SSF50715">
    <property type="entry name" value="Ribosomal protein L25-like"/>
    <property type="match status" value="1"/>
</dbReference>
<sequence length="236" mass="25114">MANFETIAAEDRARAGKGVARATRRAGMVPGVIYGAKQDPSLIAIDPRVVMRELKRGGWRSRLYEIETATGKTRALMRDVQFHPVTDQPEHIDFQRLAVGEPVRVAVAVNFMNELLSVGMKRGGVLNVVRHSVEVWCDPDTIPDHFEADLGPLDINDNIRWHDLKGTEKTRPTIIDRDFVVATVAAPTVIAEAAPEPGAAPAAAPAKGGKGGPAKAAAPAAKAAPAKAAAKPAAKK</sequence>
<evidence type="ECO:0000313" key="9">
    <source>
        <dbReference type="EMBL" id="SIR26767.1"/>
    </source>
</evidence>
<dbReference type="Gene3D" id="2.170.120.20">
    <property type="entry name" value="Ribosomal protein L25, beta domain"/>
    <property type="match status" value="1"/>
</dbReference>
<organism evidence="9 10">
    <name type="scientific">Acidiphilium rubrum</name>
    <dbReference type="NCBI Taxonomy" id="526"/>
    <lineage>
        <taxon>Bacteria</taxon>
        <taxon>Pseudomonadati</taxon>
        <taxon>Pseudomonadota</taxon>
        <taxon>Alphaproteobacteria</taxon>
        <taxon>Acetobacterales</taxon>
        <taxon>Acidocellaceae</taxon>
        <taxon>Acidiphilium</taxon>
    </lineage>
</organism>
<dbReference type="PANTHER" id="PTHR33284:SF1">
    <property type="entry name" value="RIBOSOMAL PROTEIN L25_GLN-TRNA SYNTHETASE, ANTI-CODON-BINDING DOMAIN-CONTAINING PROTEIN"/>
    <property type="match status" value="1"/>
</dbReference>
<evidence type="ECO:0000256" key="4">
    <source>
        <dbReference type="ARBA" id="ARBA00023274"/>
    </source>
</evidence>
<reference evidence="9 10" key="1">
    <citation type="submission" date="2017-01" db="EMBL/GenBank/DDBJ databases">
        <authorList>
            <person name="Varghese N."/>
            <person name="Submissions S."/>
        </authorList>
    </citation>
    <scope>NUCLEOTIDE SEQUENCE [LARGE SCALE GENOMIC DNA]</scope>
    <source>
        <strain evidence="9 10">ATCC 35905</strain>
    </source>
</reference>
<dbReference type="NCBIfam" id="NF004128">
    <property type="entry name" value="PRK05618.1-2"/>
    <property type="match status" value="1"/>
</dbReference>
<dbReference type="Gene3D" id="2.40.240.10">
    <property type="entry name" value="Ribosomal Protein L25, Chain P"/>
    <property type="match status" value="1"/>
</dbReference>
<evidence type="ECO:0000313" key="10">
    <source>
        <dbReference type="Proteomes" id="UP000186308"/>
    </source>
</evidence>
<dbReference type="InterPro" id="IPR020056">
    <property type="entry name" value="Rbsml_bL25/Gln-tRNA_synth_N"/>
</dbReference>
<gene>
    <name evidence="5" type="primary">rplY</name>
    <name evidence="5" type="synonym">ctc</name>
    <name evidence="9" type="ORF">SAMN05421828_12227</name>
</gene>
<keyword evidence="4 5" id="KW-0687">Ribonucleoprotein</keyword>
<comment type="function">
    <text evidence="5">This is one of the proteins that binds to the 5S RNA in the ribosome where it forms part of the central protuberance.</text>
</comment>
<dbReference type="OrthoDB" id="9806411at2"/>
<dbReference type="InterPro" id="IPR020930">
    <property type="entry name" value="Ribosomal_uL5_bac-type"/>
</dbReference>
<keyword evidence="10" id="KW-1185">Reference proteome</keyword>